<reference evidence="1" key="1">
    <citation type="journal article" date="2013" name="Genetics">
        <title>The draft genome and transcriptome of Panagrellus redivivus are shaped by the harsh demands of a free-living lifestyle.</title>
        <authorList>
            <person name="Srinivasan J."/>
            <person name="Dillman A.R."/>
            <person name="Macchietto M.G."/>
            <person name="Heikkinen L."/>
            <person name="Lakso M."/>
            <person name="Fracchia K.M."/>
            <person name="Antoshechkin I."/>
            <person name="Mortazavi A."/>
            <person name="Wong G."/>
            <person name="Sternberg P.W."/>
        </authorList>
    </citation>
    <scope>NUCLEOTIDE SEQUENCE [LARGE SCALE GENOMIC DNA]</scope>
    <source>
        <strain evidence="1">MT8872</strain>
    </source>
</reference>
<name>A0A7E4V6A6_PANRE</name>
<accession>A0A7E4V6A6</accession>
<dbReference type="AlphaFoldDB" id="A0A7E4V6A6"/>
<protein>
    <submittedName>
        <fullName evidence="2">Piwi domain-containing protein</fullName>
    </submittedName>
</protein>
<keyword evidence="1" id="KW-1185">Reference proteome</keyword>
<dbReference type="WBParaSite" id="Pan_g17145.t1">
    <property type="protein sequence ID" value="Pan_g17145.t1"/>
    <property type="gene ID" value="Pan_g17145"/>
</dbReference>
<evidence type="ECO:0000313" key="2">
    <source>
        <dbReference type="WBParaSite" id="Pan_g17145.t1"/>
    </source>
</evidence>
<sequence length="847" mass="94980">MSSDFTVIFDRASDVFLFGPPQRLPLTIVADAPTPEDAVNSLRKTIPPSTARYVFVLIYDFQKFQRSVEALQKAGYTNIESIDIVSLSLSSNIWNLPLNCAVGEHVFVITGLEEPLPLDACKIMVIRKCEAGWQAVKPVDIPLALIEYPWVCDIVYFKDAPEADKAKIKQLFSGRKLHPSVMVHPGFKETFVRSRISKSGLDGFEVLPFCRYNILIRFGDKLQFIVLKDQVPPLTITKEFDVGDVPIVEIRGEEYTVDSISTHLIKTFKFKTSAFRTVSITIYVDKTLLPQVTLKTVTMRDTVPLQTPVIYGVADLPSSGFTFVAYKRDGSFEECFLSSVSEVIESMKKKTSYSPTLIVFTYTDTVTIDKLRCFRDECLEAGYRNLRFISSHLVNFSMVIKMAGISIEPGQLVAVLHPDIFFIVEKKGERLKIRKSCKKSVVEVNKSKVDTVVISNLNCDFPMPFLDTLRSVLPARKHHIVTGMDKLGEFHPKYMWSLADGTNFDGYRFDDVCDFDFVIHGINFYKYVPTLFKEVPFTITVDADVDNVGVLTVDLFRREKTAEVLDSYYVSDGTKSVRFTISVESACDVTVVMDVVDMDGYDGSKEETQDTVEDGESAQMVHLSSLNDEPVDPLESAASEDDRFCTSCGRCCECTQYLLKEMSVSPDDDIDHVGSLPTLSKELSQPELNPPPATILTFTSDNRVLIEADETYTGDYEVLAYVRLRNGKAPQVGKRAFNALKGDPNSVFYDITRLLSFDFDPNHPHPMWSFKTTRGADGKVVIHGGDNIKTTPIVLFGLVVNSTLLYIQEHSESDVTTLGIQLPTDCLVSNDDLENVSDRIGVELVIW</sequence>
<dbReference type="Proteomes" id="UP000492821">
    <property type="component" value="Unassembled WGS sequence"/>
</dbReference>
<reference evidence="2" key="2">
    <citation type="submission" date="2020-10" db="UniProtKB">
        <authorList>
            <consortium name="WormBaseParasite"/>
        </authorList>
    </citation>
    <scope>IDENTIFICATION</scope>
</reference>
<evidence type="ECO:0000313" key="1">
    <source>
        <dbReference type="Proteomes" id="UP000492821"/>
    </source>
</evidence>
<proteinExistence type="predicted"/>
<organism evidence="1 2">
    <name type="scientific">Panagrellus redivivus</name>
    <name type="common">Microworm</name>
    <dbReference type="NCBI Taxonomy" id="6233"/>
    <lineage>
        <taxon>Eukaryota</taxon>
        <taxon>Metazoa</taxon>
        <taxon>Ecdysozoa</taxon>
        <taxon>Nematoda</taxon>
        <taxon>Chromadorea</taxon>
        <taxon>Rhabditida</taxon>
        <taxon>Tylenchina</taxon>
        <taxon>Panagrolaimomorpha</taxon>
        <taxon>Panagrolaimoidea</taxon>
        <taxon>Panagrolaimidae</taxon>
        <taxon>Panagrellus</taxon>
    </lineage>
</organism>